<evidence type="ECO:0000256" key="3">
    <source>
        <dbReference type="ARBA" id="ARBA00012865"/>
    </source>
</evidence>
<dbReference type="EC" id="3.5.2.6" evidence="3"/>
<dbReference type="InterPro" id="IPR045155">
    <property type="entry name" value="Beta-lactam_cat"/>
</dbReference>
<evidence type="ECO:0000256" key="1">
    <source>
        <dbReference type="ARBA" id="ARBA00001526"/>
    </source>
</evidence>
<name>A0A552UXA1_9FLAO</name>
<dbReference type="GO" id="GO:0008800">
    <property type="term" value="F:beta-lactamase activity"/>
    <property type="evidence" value="ECO:0007669"/>
    <property type="project" value="UniProtKB-EC"/>
</dbReference>
<comment type="similarity">
    <text evidence="2">Belongs to the class-A beta-lactamase family.</text>
</comment>
<gene>
    <name evidence="6" type="primary">bla</name>
    <name evidence="6" type="ORF">FMM05_16110</name>
</gene>
<comment type="catalytic activity">
    <reaction evidence="1">
        <text>a beta-lactam + H2O = a substituted beta-amino acid</text>
        <dbReference type="Rhea" id="RHEA:20401"/>
        <dbReference type="ChEBI" id="CHEBI:15377"/>
        <dbReference type="ChEBI" id="CHEBI:35627"/>
        <dbReference type="ChEBI" id="CHEBI:140347"/>
        <dbReference type="EC" id="3.5.2.6"/>
    </reaction>
</comment>
<dbReference type="PANTHER" id="PTHR35333:SF3">
    <property type="entry name" value="BETA-LACTAMASE-TYPE TRANSPEPTIDASE FOLD CONTAINING PROTEIN"/>
    <property type="match status" value="1"/>
</dbReference>
<keyword evidence="4" id="KW-0732">Signal</keyword>
<reference evidence="6 7" key="1">
    <citation type="submission" date="2019-07" db="EMBL/GenBank/DDBJ databases">
        <title>Flavobacterium sp. nov., isolated from glacier ice.</title>
        <authorList>
            <person name="Liu Q."/>
            <person name="Xin Y.-H."/>
        </authorList>
    </citation>
    <scope>NUCLEOTIDE SEQUENCE [LARGE SCALE GENOMIC DNA]</scope>
    <source>
        <strain evidence="6 7">ZT4R6</strain>
    </source>
</reference>
<dbReference type="Proteomes" id="UP000320643">
    <property type="component" value="Unassembled WGS sequence"/>
</dbReference>
<dbReference type="NCBIfam" id="NF012099">
    <property type="entry name" value="SubclassA2"/>
    <property type="match status" value="1"/>
</dbReference>
<dbReference type="PANTHER" id="PTHR35333">
    <property type="entry name" value="BETA-LACTAMASE"/>
    <property type="match status" value="1"/>
</dbReference>
<comment type="caution">
    <text evidence="6">The sequence shown here is derived from an EMBL/GenBank/DDBJ whole genome shotgun (WGS) entry which is preliminary data.</text>
</comment>
<dbReference type="GO" id="GO:0030655">
    <property type="term" value="P:beta-lactam antibiotic catabolic process"/>
    <property type="evidence" value="ECO:0007669"/>
    <property type="project" value="InterPro"/>
</dbReference>
<proteinExistence type="inferred from homology"/>
<sequence length="295" mass="32995">MNKQLICLILLLSLTKSFAQVSTLQKEIEDIIKNKKATVGVSIIGNNLKDTVSINATNHLPLQSVYKFHIAIAVLSEVDEGKFQLNQKIKLTHTDLLKDTWSPMRDDYPNGATLSLAKILEYTLVQSDNNGCDILLRLLGGPKFVDNYFIKNNFKNISIKATEEDMHKDWETQFKNWTTPKSATEVLIAYYNNKKLLSQDSYNFLWTTLKATTVGAKRIKGQLPKGTIVAHRTGTSGTNSEGISAATNDIGVVFLPNGKYFFISVFVSNSKEDNATNEKIIADIAKAAYDYFIKQ</sequence>
<dbReference type="GO" id="GO:0046677">
    <property type="term" value="P:response to antibiotic"/>
    <property type="evidence" value="ECO:0007669"/>
    <property type="project" value="InterPro"/>
</dbReference>
<feature type="chain" id="PRO_5021765860" description="beta-lactamase" evidence="4">
    <location>
        <begin position="20"/>
        <end position="295"/>
    </location>
</feature>
<feature type="signal peptide" evidence="4">
    <location>
        <begin position="1"/>
        <end position="19"/>
    </location>
</feature>
<evidence type="ECO:0000259" key="5">
    <source>
        <dbReference type="Pfam" id="PF13354"/>
    </source>
</evidence>
<dbReference type="AlphaFoldDB" id="A0A552UXA1"/>
<dbReference type="InterPro" id="IPR000871">
    <property type="entry name" value="Beta-lactam_class-A"/>
</dbReference>
<feature type="domain" description="Beta-lactamase class A catalytic" evidence="5">
    <location>
        <begin position="50"/>
        <end position="267"/>
    </location>
</feature>
<dbReference type="Gene3D" id="3.40.710.10">
    <property type="entry name" value="DD-peptidase/beta-lactamase superfamily"/>
    <property type="match status" value="1"/>
</dbReference>
<accession>A0A552UXA1</accession>
<dbReference type="EMBL" id="VJVZ01000011">
    <property type="protein sequence ID" value="TRW22780.1"/>
    <property type="molecule type" value="Genomic_DNA"/>
</dbReference>
<dbReference type="Pfam" id="PF13354">
    <property type="entry name" value="Beta-lactamase2"/>
    <property type="match status" value="1"/>
</dbReference>
<evidence type="ECO:0000256" key="4">
    <source>
        <dbReference type="SAM" id="SignalP"/>
    </source>
</evidence>
<evidence type="ECO:0000256" key="2">
    <source>
        <dbReference type="ARBA" id="ARBA00009009"/>
    </source>
</evidence>
<dbReference type="InterPro" id="IPR012338">
    <property type="entry name" value="Beta-lactam/transpept-like"/>
</dbReference>
<evidence type="ECO:0000313" key="6">
    <source>
        <dbReference type="EMBL" id="TRW22780.1"/>
    </source>
</evidence>
<protein>
    <recommendedName>
        <fullName evidence="3">beta-lactamase</fullName>
        <ecNumber evidence="3">3.5.2.6</ecNumber>
    </recommendedName>
</protein>
<dbReference type="RefSeq" id="WP_143374429.1">
    <property type="nucleotide sequence ID" value="NZ_VJVZ01000011.1"/>
</dbReference>
<dbReference type="OrthoDB" id="9772863at2"/>
<dbReference type="SUPFAM" id="SSF56601">
    <property type="entry name" value="beta-lactamase/transpeptidase-like"/>
    <property type="match status" value="1"/>
</dbReference>
<organism evidence="6 7">
    <name type="scientific">Flavobacterium zepuense</name>
    <dbReference type="NCBI Taxonomy" id="2593302"/>
    <lineage>
        <taxon>Bacteria</taxon>
        <taxon>Pseudomonadati</taxon>
        <taxon>Bacteroidota</taxon>
        <taxon>Flavobacteriia</taxon>
        <taxon>Flavobacteriales</taxon>
        <taxon>Flavobacteriaceae</taxon>
        <taxon>Flavobacterium</taxon>
    </lineage>
</organism>
<keyword evidence="7" id="KW-1185">Reference proteome</keyword>
<dbReference type="NCBIfam" id="NF033103">
    <property type="entry name" value="bla_class_A"/>
    <property type="match status" value="1"/>
</dbReference>
<evidence type="ECO:0000313" key="7">
    <source>
        <dbReference type="Proteomes" id="UP000320643"/>
    </source>
</evidence>